<protein>
    <recommendedName>
        <fullName evidence="8">PGG domain-containing protein</fullName>
    </recommendedName>
</protein>
<evidence type="ECO:0000256" key="1">
    <source>
        <dbReference type="ARBA" id="ARBA00004141"/>
    </source>
</evidence>
<dbReference type="Pfam" id="PF00023">
    <property type="entry name" value="Ank"/>
    <property type="match status" value="1"/>
</dbReference>
<evidence type="ECO:0000256" key="7">
    <source>
        <dbReference type="SAM" id="Phobius"/>
    </source>
</evidence>
<keyword evidence="2 7" id="KW-0812">Transmembrane</keyword>
<feature type="transmembrane region" description="Helical" evidence="7">
    <location>
        <begin position="264"/>
        <end position="287"/>
    </location>
</feature>
<dbReference type="Proteomes" id="UP001634007">
    <property type="component" value="Unassembled WGS sequence"/>
</dbReference>
<evidence type="ECO:0000256" key="5">
    <source>
        <dbReference type="ARBA" id="ARBA00023043"/>
    </source>
</evidence>
<evidence type="ECO:0000313" key="10">
    <source>
        <dbReference type="Proteomes" id="UP001634007"/>
    </source>
</evidence>
<evidence type="ECO:0000256" key="4">
    <source>
        <dbReference type="ARBA" id="ARBA00022989"/>
    </source>
</evidence>
<dbReference type="PANTHER" id="PTHR24186">
    <property type="entry name" value="PROTEIN PHOSPHATASE 1 REGULATORY SUBUNIT"/>
    <property type="match status" value="1"/>
</dbReference>
<sequence length="357" mass="39521">MQPHVPSRASHLSVVEFPVSEITSTSLSQIDIERGCDRNLKMLRPGNRRNNMALHEGIRNSHSRVIRLLIKVDSRLVLYKNSAGDSPLYLAARGGIKEIENWILTSCPLSAHDIVKTLLKATPELIKEADQHGRTPLYYALDISSAYAVDIDGFSLLHAAASNGHAKVIKEIIRQFPDAGELVDAKGQYILHVAELSGRANVVRCILETVELEGLINYQKLLMIAALITTVTFAAAFTLAGGYNNNAFPGQGVAFLRSSRHLKWFIISDTIVMTCSIMASSLILWVWGAVFGKRPYVHYYVIVAVLTCVALQSTAISFEMGLVAVLPDDTYVHTIQSKLRWFACLESRIEMSLTLKI</sequence>
<keyword evidence="4 7" id="KW-1133">Transmembrane helix</keyword>
<comment type="caution">
    <text evidence="9">The sequence shown here is derived from an EMBL/GenBank/DDBJ whole genome shotgun (WGS) entry which is preliminary data.</text>
</comment>
<dbReference type="InterPro" id="IPR002110">
    <property type="entry name" value="Ankyrin_rpt"/>
</dbReference>
<dbReference type="GO" id="GO:0016020">
    <property type="term" value="C:membrane"/>
    <property type="evidence" value="ECO:0007669"/>
    <property type="project" value="UniProtKB-SubCell"/>
</dbReference>
<gene>
    <name evidence="9" type="ORF">ACJRO7_023049</name>
</gene>
<dbReference type="Gene3D" id="1.25.40.20">
    <property type="entry name" value="Ankyrin repeat-containing domain"/>
    <property type="match status" value="2"/>
</dbReference>
<accession>A0ABD3KDD8</accession>
<dbReference type="SMART" id="SM00248">
    <property type="entry name" value="ANK"/>
    <property type="match status" value="4"/>
</dbReference>
<keyword evidence="10" id="KW-1185">Reference proteome</keyword>
<dbReference type="SUPFAM" id="SSF48403">
    <property type="entry name" value="Ankyrin repeat"/>
    <property type="match status" value="1"/>
</dbReference>
<dbReference type="InterPro" id="IPR026961">
    <property type="entry name" value="PGG_dom"/>
</dbReference>
<feature type="domain" description="PGG" evidence="8">
    <location>
        <begin position="219"/>
        <end position="324"/>
    </location>
</feature>
<keyword evidence="6 7" id="KW-0472">Membrane</keyword>
<dbReference type="PANTHER" id="PTHR24186:SF46">
    <property type="entry name" value="PROTEIN ACCELERATED CELL DEATH 6-LIKE"/>
    <property type="match status" value="1"/>
</dbReference>
<dbReference type="EMBL" id="JBJKBG010000006">
    <property type="protein sequence ID" value="KAL3733620.1"/>
    <property type="molecule type" value="Genomic_DNA"/>
</dbReference>
<proteinExistence type="predicted"/>
<evidence type="ECO:0000256" key="2">
    <source>
        <dbReference type="ARBA" id="ARBA00022692"/>
    </source>
</evidence>
<evidence type="ECO:0000256" key="3">
    <source>
        <dbReference type="ARBA" id="ARBA00022737"/>
    </source>
</evidence>
<evidence type="ECO:0000259" key="8">
    <source>
        <dbReference type="Pfam" id="PF13962"/>
    </source>
</evidence>
<keyword evidence="5" id="KW-0040">ANK repeat</keyword>
<name>A0ABD3KDD8_EUCGL</name>
<evidence type="ECO:0000313" key="9">
    <source>
        <dbReference type="EMBL" id="KAL3733620.1"/>
    </source>
</evidence>
<comment type="subcellular location">
    <subcellularLocation>
        <location evidence="1">Membrane</location>
        <topology evidence="1">Multi-pass membrane protein</topology>
    </subcellularLocation>
</comment>
<evidence type="ECO:0000256" key="6">
    <source>
        <dbReference type="ARBA" id="ARBA00023136"/>
    </source>
</evidence>
<feature type="transmembrane region" description="Helical" evidence="7">
    <location>
        <begin position="221"/>
        <end position="244"/>
    </location>
</feature>
<keyword evidence="3" id="KW-0677">Repeat</keyword>
<dbReference type="Pfam" id="PF13962">
    <property type="entry name" value="PGG"/>
    <property type="match status" value="1"/>
</dbReference>
<feature type="transmembrane region" description="Helical" evidence="7">
    <location>
        <begin position="299"/>
        <end position="318"/>
    </location>
</feature>
<reference evidence="9 10" key="1">
    <citation type="submission" date="2024-11" db="EMBL/GenBank/DDBJ databases">
        <title>Chromosome-level genome assembly of Eucalyptus globulus Labill. provides insights into its genome evolution.</title>
        <authorList>
            <person name="Li X."/>
        </authorList>
    </citation>
    <scope>NUCLEOTIDE SEQUENCE [LARGE SCALE GENOMIC DNA]</scope>
    <source>
        <strain evidence="9">CL2024</strain>
        <tissue evidence="9">Fresh tender leaves</tissue>
    </source>
</reference>
<dbReference type="InterPro" id="IPR036770">
    <property type="entry name" value="Ankyrin_rpt-contain_sf"/>
</dbReference>
<dbReference type="AlphaFoldDB" id="A0ABD3KDD8"/>
<organism evidence="9 10">
    <name type="scientific">Eucalyptus globulus</name>
    <name type="common">Tasmanian blue gum</name>
    <dbReference type="NCBI Taxonomy" id="34317"/>
    <lineage>
        <taxon>Eukaryota</taxon>
        <taxon>Viridiplantae</taxon>
        <taxon>Streptophyta</taxon>
        <taxon>Embryophyta</taxon>
        <taxon>Tracheophyta</taxon>
        <taxon>Spermatophyta</taxon>
        <taxon>Magnoliopsida</taxon>
        <taxon>eudicotyledons</taxon>
        <taxon>Gunneridae</taxon>
        <taxon>Pentapetalae</taxon>
        <taxon>rosids</taxon>
        <taxon>malvids</taxon>
        <taxon>Myrtales</taxon>
        <taxon>Myrtaceae</taxon>
        <taxon>Myrtoideae</taxon>
        <taxon>Eucalypteae</taxon>
        <taxon>Eucalyptus</taxon>
    </lineage>
</organism>